<dbReference type="EMBL" id="CAJPWZ010001674">
    <property type="protein sequence ID" value="CAG2220977.1"/>
    <property type="molecule type" value="Genomic_DNA"/>
</dbReference>
<keyword evidence="3" id="KW-1185">Reference proteome</keyword>
<evidence type="ECO:0000256" key="1">
    <source>
        <dbReference type="SAM" id="MobiDB-lite"/>
    </source>
</evidence>
<comment type="caution">
    <text evidence="2">The sequence shown here is derived from an EMBL/GenBank/DDBJ whole genome shotgun (WGS) entry which is preliminary data.</text>
</comment>
<accession>A0A8S3SSQ3</accession>
<protein>
    <submittedName>
        <fullName evidence="2">Uncharacterized protein</fullName>
    </submittedName>
</protein>
<dbReference type="Proteomes" id="UP000683360">
    <property type="component" value="Unassembled WGS sequence"/>
</dbReference>
<gene>
    <name evidence="2" type="ORF">MEDL_34430</name>
</gene>
<reference evidence="2" key="1">
    <citation type="submission" date="2021-03" db="EMBL/GenBank/DDBJ databases">
        <authorList>
            <person name="Bekaert M."/>
        </authorList>
    </citation>
    <scope>NUCLEOTIDE SEQUENCE</scope>
</reference>
<name>A0A8S3SSQ3_MYTED</name>
<feature type="region of interest" description="Disordered" evidence="1">
    <location>
        <begin position="130"/>
        <end position="172"/>
    </location>
</feature>
<feature type="compositionally biased region" description="Polar residues" evidence="1">
    <location>
        <begin position="143"/>
        <end position="168"/>
    </location>
</feature>
<evidence type="ECO:0000313" key="2">
    <source>
        <dbReference type="EMBL" id="CAG2220977.1"/>
    </source>
</evidence>
<sequence>MVILCRDCTHGQGETCKGDAVNFGGWDEFSKKNGVFEFPKDPSVSAANVTLTFTKKPTKYNYQTYSLLNGGFIPGNTENGGPLEIKQGDILAARCLYTNKNNKPVKFGAKQSKRREASVKSTSSVIVPDPVVLPAKRKRTQKRSLTASTLPKNNNSIENPEQSSTSSPEKMPTADEFAFILPNRMRSNEPKSQEQTSQHQPSLAELVNPPAQQTQASTSTMRNPRLVIPPMPCSSSTIMNTVSIQLTPAFFMITLRCLYH</sequence>
<feature type="compositionally biased region" description="Polar residues" evidence="1">
    <location>
        <begin position="210"/>
        <end position="222"/>
    </location>
</feature>
<feature type="region of interest" description="Disordered" evidence="1">
    <location>
        <begin position="188"/>
        <end position="226"/>
    </location>
</feature>
<dbReference type="AlphaFoldDB" id="A0A8S3SSQ3"/>
<organism evidence="2 3">
    <name type="scientific">Mytilus edulis</name>
    <name type="common">Blue mussel</name>
    <dbReference type="NCBI Taxonomy" id="6550"/>
    <lineage>
        <taxon>Eukaryota</taxon>
        <taxon>Metazoa</taxon>
        <taxon>Spiralia</taxon>
        <taxon>Lophotrochozoa</taxon>
        <taxon>Mollusca</taxon>
        <taxon>Bivalvia</taxon>
        <taxon>Autobranchia</taxon>
        <taxon>Pteriomorphia</taxon>
        <taxon>Mytilida</taxon>
        <taxon>Mytiloidea</taxon>
        <taxon>Mytilidae</taxon>
        <taxon>Mytilinae</taxon>
        <taxon>Mytilus</taxon>
    </lineage>
</organism>
<evidence type="ECO:0000313" key="3">
    <source>
        <dbReference type="Proteomes" id="UP000683360"/>
    </source>
</evidence>
<proteinExistence type="predicted"/>